<organism evidence="2 3">
    <name type="scientific">Streptomyces rhizosphaericus</name>
    <dbReference type="NCBI Taxonomy" id="114699"/>
    <lineage>
        <taxon>Bacteria</taxon>
        <taxon>Bacillati</taxon>
        <taxon>Actinomycetota</taxon>
        <taxon>Actinomycetes</taxon>
        <taxon>Kitasatosporales</taxon>
        <taxon>Streptomycetaceae</taxon>
        <taxon>Streptomyces</taxon>
        <taxon>Streptomyces violaceusniger group</taxon>
    </lineage>
</organism>
<protein>
    <submittedName>
        <fullName evidence="2">Uncharacterized protein</fullName>
    </submittedName>
</protein>
<evidence type="ECO:0000313" key="3">
    <source>
        <dbReference type="Proteomes" id="UP001500033"/>
    </source>
</evidence>
<evidence type="ECO:0000313" key="2">
    <source>
        <dbReference type="EMBL" id="GAA0982069.1"/>
    </source>
</evidence>
<reference evidence="2 3" key="1">
    <citation type="journal article" date="2019" name="Int. J. Syst. Evol. Microbiol.">
        <title>The Global Catalogue of Microorganisms (GCM) 10K type strain sequencing project: providing services to taxonomists for standard genome sequencing and annotation.</title>
        <authorList>
            <consortium name="The Broad Institute Genomics Platform"/>
            <consortium name="The Broad Institute Genome Sequencing Center for Infectious Disease"/>
            <person name="Wu L."/>
            <person name="Ma J."/>
        </authorList>
    </citation>
    <scope>NUCLEOTIDE SEQUENCE [LARGE SCALE GENOMIC DNA]</scope>
    <source>
        <strain evidence="2 3">JCM 11445</strain>
    </source>
</reference>
<name>A0ABN1SB86_9ACTN</name>
<dbReference type="Proteomes" id="UP001500033">
    <property type="component" value="Unassembled WGS sequence"/>
</dbReference>
<feature type="region of interest" description="Disordered" evidence="1">
    <location>
        <begin position="47"/>
        <end position="69"/>
    </location>
</feature>
<comment type="caution">
    <text evidence="2">The sequence shown here is derived from an EMBL/GenBank/DDBJ whole genome shotgun (WGS) entry which is preliminary data.</text>
</comment>
<accession>A0ABN1SB86</accession>
<gene>
    <name evidence="2" type="ORF">GCM10009576_041890</name>
</gene>
<keyword evidence="3" id="KW-1185">Reference proteome</keyword>
<proteinExistence type="predicted"/>
<evidence type="ECO:0000256" key="1">
    <source>
        <dbReference type="SAM" id="MobiDB-lite"/>
    </source>
</evidence>
<sequence length="69" mass="7466">MRPVAADETIRLHLVRERTSSASLPRNAKGANGLNLARAYDSWQSITAAPPSPDSLPRAPNPTCRKCPL</sequence>
<dbReference type="EMBL" id="BAAAIE010000025">
    <property type="protein sequence ID" value="GAA0982069.1"/>
    <property type="molecule type" value="Genomic_DNA"/>
</dbReference>